<accession>A0A220U037</accession>
<name>A0A220U037_9BACI</name>
<reference evidence="1 2" key="1">
    <citation type="submission" date="2017-07" db="EMBL/GenBank/DDBJ databases">
        <title>Virgibacillus sp. LM2416.</title>
        <authorList>
            <person name="Tak E.J."/>
            <person name="Bae J.-W."/>
        </authorList>
    </citation>
    <scope>NUCLEOTIDE SEQUENCE [LARGE SCALE GENOMIC DNA]</scope>
    <source>
        <strain evidence="1 2">LM2416</strain>
    </source>
</reference>
<protein>
    <submittedName>
        <fullName evidence="1">Uncharacterized protein</fullName>
    </submittedName>
</protein>
<gene>
    <name evidence="1" type="ORF">CFK37_04410</name>
</gene>
<dbReference type="AlphaFoldDB" id="A0A220U037"/>
<dbReference type="RefSeq" id="WP_089060745.1">
    <property type="nucleotide sequence ID" value="NZ_CP022315.1"/>
</dbReference>
<evidence type="ECO:0000313" key="1">
    <source>
        <dbReference type="EMBL" id="ASK61468.1"/>
    </source>
</evidence>
<keyword evidence="2" id="KW-1185">Reference proteome</keyword>
<dbReference type="EMBL" id="CP022315">
    <property type="protein sequence ID" value="ASK61468.1"/>
    <property type="molecule type" value="Genomic_DNA"/>
</dbReference>
<organism evidence="1 2">
    <name type="scientific">Virgibacillus phasianinus</name>
    <dbReference type="NCBI Taxonomy" id="2017483"/>
    <lineage>
        <taxon>Bacteria</taxon>
        <taxon>Bacillati</taxon>
        <taxon>Bacillota</taxon>
        <taxon>Bacilli</taxon>
        <taxon>Bacillales</taxon>
        <taxon>Bacillaceae</taxon>
        <taxon>Virgibacillus</taxon>
    </lineage>
</organism>
<proteinExistence type="predicted"/>
<sequence>MVENKDILNQILATLTEQDKFQEVVRIELECTRKEFQEVKKEQAKMYELLLTARERVSEPLDNIEALSKRVWSLEKDLSHMQRKTGMK</sequence>
<dbReference type="Proteomes" id="UP000198312">
    <property type="component" value="Chromosome"/>
</dbReference>
<dbReference type="KEGG" id="vil:CFK37_04410"/>
<evidence type="ECO:0000313" key="2">
    <source>
        <dbReference type="Proteomes" id="UP000198312"/>
    </source>
</evidence>